<dbReference type="PANTHER" id="PTHR43441:SF2">
    <property type="entry name" value="FAMILY ACETYLTRANSFERASE, PUTATIVE (AFU_ORTHOLOGUE AFUA_7G00850)-RELATED"/>
    <property type="match status" value="1"/>
</dbReference>
<keyword evidence="3" id="KW-1185">Reference proteome</keyword>
<name>A0ABM6Z6H6_9ACTO</name>
<dbReference type="Pfam" id="PF13302">
    <property type="entry name" value="Acetyltransf_3"/>
    <property type="match status" value="1"/>
</dbReference>
<evidence type="ECO:0000259" key="1">
    <source>
        <dbReference type="PROSITE" id="PS51186"/>
    </source>
</evidence>
<dbReference type="InterPro" id="IPR016181">
    <property type="entry name" value="Acyl_CoA_acyltransferase"/>
</dbReference>
<dbReference type="Proteomes" id="UP000273001">
    <property type="component" value="Chromosome"/>
</dbReference>
<feature type="domain" description="N-acetyltransferase" evidence="1">
    <location>
        <begin position="63"/>
        <end position="233"/>
    </location>
</feature>
<reference evidence="2 3" key="1">
    <citation type="submission" date="2018-09" db="EMBL/GenBank/DDBJ databases">
        <authorList>
            <person name="Li J."/>
        </authorList>
    </citation>
    <scope>NUCLEOTIDE SEQUENCE [LARGE SCALE GENOMIC DNA]</scope>
    <source>
        <strain evidence="2 3">2129</strain>
    </source>
</reference>
<dbReference type="EMBL" id="CP032514">
    <property type="protein sequence ID" value="AYD90992.1"/>
    <property type="molecule type" value="Genomic_DNA"/>
</dbReference>
<dbReference type="PROSITE" id="PS51186">
    <property type="entry name" value="GNAT"/>
    <property type="match status" value="1"/>
</dbReference>
<protein>
    <submittedName>
        <fullName evidence="2">N-acetyltransferase</fullName>
    </submittedName>
</protein>
<dbReference type="InterPro" id="IPR051908">
    <property type="entry name" value="Ribosomal_N-acetyltransferase"/>
</dbReference>
<evidence type="ECO:0000313" key="2">
    <source>
        <dbReference type="EMBL" id="AYD90992.1"/>
    </source>
</evidence>
<dbReference type="Gene3D" id="3.40.630.30">
    <property type="match status" value="1"/>
</dbReference>
<dbReference type="PANTHER" id="PTHR43441">
    <property type="entry name" value="RIBOSOMAL-PROTEIN-SERINE ACETYLTRANSFERASE"/>
    <property type="match status" value="1"/>
</dbReference>
<dbReference type="InterPro" id="IPR000182">
    <property type="entry name" value="GNAT_dom"/>
</dbReference>
<evidence type="ECO:0000313" key="3">
    <source>
        <dbReference type="Proteomes" id="UP000273001"/>
    </source>
</evidence>
<sequence>MRRPVLTRRQPGHSPEDLRAGWWSWAAALPWRRSVASSRYLWPVRLCQDDVTARGLVRDAGVVCLRELRPGDEEEWLRLRLSEAGRLAPWEATCPSQARQDLPTFADYVRQQARRARQGQAMPFVLEVDGMLAGQVSADPIQWGSVRSAQVGYWVASAYEGRGVMRLAVAMAVDHLLGPQVGLHRVEVNVRPGNRRSIALCRALGLREEGLRRAFMHIDGDWADHVSFAVLSEELGGAGMVARLEARAQTRGACDS</sequence>
<gene>
    <name evidence="2" type="ORF">D5R93_11345</name>
</gene>
<dbReference type="SUPFAM" id="SSF55729">
    <property type="entry name" value="Acyl-CoA N-acyltransferases (Nat)"/>
    <property type="match status" value="1"/>
</dbReference>
<proteinExistence type="predicted"/>
<organism evidence="2 3">
    <name type="scientific">Actinomyces lilanjuaniae</name>
    <dbReference type="NCBI Taxonomy" id="2321394"/>
    <lineage>
        <taxon>Bacteria</taxon>
        <taxon>Bacillati</taxon>
        <taxon>Actinomycetota</taxon>
        <taxon>Actinomycetes</taxon>
        <taxon>Actinomycetales</taxon>
        <taxon>Actinomycetaceae</taxon>
        <taxon>Actinomyces</taxon>
    </lineage>
</organism>
<accession>A0ABM6Z6H6</accession>